<dbReference type="Proteomes" id="UP000063387">
    <property type="component" value="Chromosome"/>
</dbReference>
<name>A0A0X8HDG5_9GAMM</name>
<dbReference type="PATRIC" id="fig|507626.3.peg.1515"/>
<gene>
    <name evidence="1" type="primary">paiB</name>
    <name evidence="1" type="ORF">LOKO_01528</name>
</gene>
<dbReference type="RefSeq" id="WP_083517488.1">
    <property type="nucleotide sequence ID" value="NZ_CP014226.1"/>
</dbReference>
<reference evidence="1 2" key="1">
    <citation type="journal article" date="2016" name="Genome Announc.">
        <title>Draft Genome Sequence of 'Halomonas chromatireducens' Strain AGD 8-3, a Haloalkaliphilic Chromate- and Selenite-Reducing Gammaproteobacterium.</title>
        <authorList>
            <person name="Sharko F.S."/>
            <person name="Shapovalova A.A."/>
            <person name="Tsygankova S.V."/>
            <person name="Komova A.V."/>
            <person name="Boulygina E.S."/>
            <person name="Teslyuk A.B."/>
            <person name="Gotovtsev P.M."/>
            <person name="Namsaraev Z.B."/>
            <person name="Khijniak T.V."/>
            <person name="Nedoluzhko A.V."/>
            <person name="Vasilov R.G."/>
        </authorList>
    </citation>
    <scope>NUCLEOTIDE SEQUENCE [LARGE SCALE GENOMIC DNA]</scope>
    <source>
        <strain evidence="1 2">AGD 8-3</strain>
    </source>
</reference>
<dbReference type="GO" id="GO:0006508">
    <property type="term" value="P:proteolysis"/>
    <property type="evidence" value="ECO:0007669"/>
    <property type="project" value="UniProtKB-KW"/>
</dbReference>
<dbReference type="AlphaFoldDB" id="A0A0X8HDG5"/>
<sequence length="203" mass="22865">MYVPPSMRLEREQAWELIDRHGLAALIGPDLEATHLPLILERSEGELGTLYGHFARANPQWRTLDGNRALAIFSGPHAYISPSWYASQPAVPTWNYLAVHATGSLELLNDEDTRSLLDRSLAHYEPALLDSLGREREYLSKMQAGVVGFRLRIETLTGKAKLGRQRSRADQEGVEAALAESRDPQARLLWRHMQKLAKEEQGT</sequence>
<evidence type="ECO:0000313" key="2">
    <source>
        <dbReference type="Proteomes" id="UP000063387"/>
    </source>
</evidence>
<dbReference type="PANTHER" id="PTHR35802">
    <property type="entry name" value="PROTEASE SYNTHASE AND SPORULATION PROTEIN PAI 2"/>
    <property type="match status" value="1"/>
</dbReference>
<keyword evidence="1" id="KW-0645">Protease</keyword>
<proteinExistence type="predicted"/>
<keyword evidence="2" id="KW-1185">Reference proteome</keyword>
<protein>
    <submittedName>
        <fullName evidence="1">Protease synthase and sporulation protein PAI 2</fullName>
    </submittedName>
</protein>
<dbReference type="PANTHER" id="PTHR35802:SF1">
    <property type="entry name" value="PROTEASE SYNTHASE AND SPORULATION PROTEIN PAI 2"/>
    <property type="match status" value="1"/>
</dbReference>
<dbReference type="KEGG" id="hco:LOKO_01528"/>
<dbReference type="EMBL" id="CP014226">
    <property type="protein sequence ID" value="AMD00596.1"/>
    <property type="molecule type" value="Genomic_DNA"/>
</dbReference>
<organism evidence="1 2">
    <name type="scientific">Halomonas chromatireducens</name>
    <dbReference type="NCBI Taxonomy" id="507626"/>
    <lineage>
        <taxon>Bacteria</taxon>
        <taxon>Pseudomonadati</taxon>
        <taxon>Pseudomonadota</taxon>
        <taxon>Gammaproteobacteria</taxon>
        <taxon>Oceanospirillales</taxon>
        <taxon>Halomonadaceae</taxon>
        <taxon>Halomonas</taxon>
    </lineage>
</organism>
<dbReference type="GO" id="GO:0008233">
    <property type="term" value="F:peptidase activity"/>
    <property type="evidence" value="ECO:0007669"/>
    <property type="project" value="UniProtKB-KW"/>
</dbReference>
<dbReference type="Pfam" id="PF04299">
    <property type="entry name" value="FMN_bind_2"/>
    <property type="match status" value="1"/>
</dbReference>
<dbReference type="OrthoDB" id="9794948at2"/>
<evidence type="ECO:0000313" key="1">
    <source>
        <dbReference type="EMBL" id="AMD00596.1"/>
    </source>
</evidence>
<dbReference type="Gene3D" id="2.30.110.10">
    <property type="entry name" value="Electron Transport, Fmn-binding Protein, Chain A"/>
    <property type="match status" value="1"/>
</dbReference>
<dbReference type="SUPFAM" id="SSF50475">
    <property type="entry name" value="FMN-binding split barrel"/>
    <property type="match status" value="1"/>
</dbReference>
<accession>A0A0X8HDG5</accession>
<dbReference type="STRING" id="507626.LOKO_01528"/>
<dbReference type="PIRSF" id="PIRSF010372">
    <property type="entry name" value="PaiB"/>
    <property type="match status" value="1"/>
</dbReference>
<dbReference type="InterPro" id="IPR012349">
    <property type="entry name" value="Split_barrel_FMN-bd"/>
</dbReference>
<dbReference type="InterPro" id="IPR007396">
    <property type="entry name" value="TR_PAI2-type"/>
</dbReference>
<reference evidence="1 2" key="2">
    <citation type="submission" date="2016-02" db="EMBL/GenBank/DDBJ databases">
        <authorList>
            <person name="Wen L."/>
            <person name="He K."/>
            <person name="Yang H."/>
        </authorList>
    </citation>
    <scope>NUCLEOTIDE SEQUENCE [LARGE SCALE GENOMIC DNA]</scope>
    <source>
        <strain evidence="1 2">AGD 8-3</strain>
    </source>
</reference>
<keyword evidence="1" id="KW-0378">Hydrolase</keyword>